<evidence type="ECO:0000256" key="1">
    <source>
        <dbReference type="SAM" id="Phobius"/>
    </source>
</evidence>
<dbReference type="AlphaFoldDB" id="A0A133VK32"/>
<name>A0A133VK32_9EURY</name>
<dbReference type="EMBL" id="LHYH01000025">
    <property type="protein sequence ID" value="KXB06794.1"/>
    <property type="molecule type" value="Genomic_DNA"/>
</dbReference>
<accession>A0A133VK32</accession>
<organism evidence="2 3">
    <name type="scientific">candidate division MSBL1 archaeon SCGC-AAA382K21</name>
    <dbReference type="NCBI Taxonomy" id="1698283"/>
    <lineage>
        <taxon>Archaea</taxon>
        <taxon>Methanobacteriati</taxon>
        <taxon>Methanobacteriota</taxon>
        <taxon>candidate division MSBL1</taxon>
    </lineage>
</organism>
<keyword evidence="3" id="KW-1185">Reference proteome</keyword>
<reference evidence="2 3" key="1">
    <citation type="journal article" date="2016" name="Sci. Rep.">
        <title>Metabolic traits of an uncultured archaeal lineage -MSBL1- from brine pools of the Red Sea.</title>
        <authorList>
            <person name="Mwirichia R."/>
            <person name="Alam I."/>
            <person name="Rashid M."/>
            <person name="Vinu M."/>
            <person name="Ba-Alawi W."/>
            <person name="Anthony Kamau A."/>
            <person name="Kamanda Ngugi D."/>
            <person name="Goker M."/>
            <person name="Klenk H.P."/>
            <person name="Bajic V."/>
            <person name="Stingl U."/>
        </authorList>
    </citation>
    <scope>NUCLEOTIDE SEQUENCE [LARGE SCALE GENOMIC DNA]</scope>
    <source>
        <strain evidence="2">SCGC-AAA382K21</strain>
    </source>
</reference>
<evidence type="ECO:0000313" key="2">
    <source>
        <dbReference type="EMBL" id="KXB06794.1"/>
    </source>
</evidence>
<comment type="caution">
    <text evidence="2">The sequence shown here is derived from an EMBL/GenBank/DDBJ whole genome shotgun (WGS) entry which is preliminary data.</text>
</comment>
<gene>
    <name evidence="2" type="ORF">AKJ54_01090</name>
</gene>
<keyword evidence="1" id="KW-1133">Transmembrane helix</keyword>
<keyword evidence="1" id="KW-0812">Transmembrane</keyword>
<sequence length="69" mass="8400">MSYLKKMVENAEESHGFAGRRAKYYEKLEKKRRKDDDQEDKETEPYNPLIIITLAGVGAFLFWFYWKRY</sequence>
<proteinExistence type="predicted"/>
<evidence type="ECO:0000313" key="3">
    <source>
        <dbReference type="Proteomes" id="UP000070504"/>
    </source>
</evidence>
<keyword evidence="1" id="KW-0472">Membrane</keyword>
<feature type="transmembrane region" description="Helical" evidence="1">
    <location>
        <begin position="46"/>
        <end position="66"/>
    </location>
</feature>
<dbReference type="Proteomes" id="UP000070504">
    <property type="component" value="Unassembled WGS sequence"/>
</dbReference>
<protein>
    <submittedName>
        <fullName evidence="2">Uncharacterized protein</fullName>
    </submittedName>
</protein>